<dbReference type="AlphaFoldDB" id="A0A1L5NL31"/>
<dbReference type="InterPro" id="IPR016194">
    <property type="entry name" value="SPOC-like_C_dom_sf"/>
</dbReference>
<evidence type="ECO:0000256" key="1">
    <source>
        <dbReference type="ARBA" id="ARBA00023125"/>
    </source>
</evidence>
<evidence type="ECO:0000313" key="4">
    <source>
        <dbReference type="Proteomes" id="UP000184749"/>
    </source>
</evidence>
<evidence type="ECO:0000313" key="3">
    <source>
        <dbReference type="EMBL" id="APO68588.1"/>
    </source>
</evidence>
<name>A0A1L5NL31_9HYPH</name>
<dbReference type="Proteomes" id="UP000184749">
    <property type="component" value="Chromosome"/>
</dbReference>
<dbReference type="PANTHER" id="PTHR41251:SF1">
    <property type="entry name" value="NON-HOMOLOGOUS END JOINING PROTEIN KU"/>
    <property type="match status" value="1"/>
</dbReference>
<proteinExistence type="predicted"/>
<organism evidence="3 4">
    <name type="scientific">Rhizobium gallicum</name>
    <dbReference type="NCBI Taxonomy" id="56730"/>
    <lineage>
        <taxon>Bacteria</taxon>
        <taxon>Pseudomonadati</taxon>
        <taxon>Pseudomonadota</taxon>
        <taxon>Alphaproteobacteria</taxon>
        <taxon>Hyphomicrobiales</taxon>
        <taxon>Rhizobiaceae</taxon>
        <taxon>Rhizobium/Agrobacterium group</taxon>
        <taxon>Rhizobium</taxon>
    </lineage>
</organism>
<dbReference type="Pfam" id="PF02735">
    <property type="entry name" value="Ku"/>
    <property type="match status" value="1"/>
</dbReference>
<gene>
    <name evidence="3" type="ORF">IE4872_CH02986</name>
</gene>
<keyword evidence="1" id="KW-0238">DNA-binding</keyword>
<accession>A0A1L5NL31</accession>
<dbReference type="STRING" id="56730.IE4872_CH02986"/>
<dbReference type="PANTHER" id="PTHR41251">
    <property type="entry name" value="NON-HOMOLOGOUS END JOINING PROTEIN KU"/>
    <property type="match status" value="1"/>
</dbReference>
<reference evidence="3 4" key="1">
    <citation type="submission" date="2016-09" db="EMBL/GenBank/DDBJ databases">
        <title>The complete genome sequences of Rhizobium gallicum, symbiovars gallicum and phaseoli, symbionts associated to common bean (Phaseolus vulgaris).</title>
        <authorList>
            <person name="Bustos P."/>
            <person name="Santamaria R.I."/>
            <person name="Perez-Carrascal O.M."/>
            <person name="Juarez S."/>
            <person name="Lozano L."/>
            <person name="Martinez-Flores I."/>
            <person name="Martinez-Romero E."/>
            <person name="Cevallos M."/>
            <person name="Romero D."/>
            <person name="Davila G."/>
            <person name="Gonzalez V."/>
        </authorList>
    </citation>
    <scope>NUCLEOTIDE SEQUENCE [LARGE SCALE GENOMIC DNA]</scope>
    <source>
        <strain evidence="3 4">IE4872</strain>
    </source>
</reference>
<feature type="domain" description="Ku" evidence="2">
    <location>
        <begin position="14"/>
        <end position="89"/>
    </location>
</feature>
<dbReference type="InterPro" id="IPR006164">
    <property type="entry name" value="DNA_bd_Ku70/Ku80"/>
</dbReference>
<dbReference type="EMBL" id="CP017101">
    <property type="protein sequence ID" value="APO68588.1"/>
    <property type="molecule type" value="Genomic_DNA"/>
</dbReference>
<dbReference type="GO" id="GO:0003690">
    <property type="term" value="F:double-stranded DNA binding"/>
    <property type="evidence" value="ECO:0007669"/>
    <property type="project" value="TreeGrafter"/>
</dbReference>
<sequence length="107" mass="11897">MSIKWRESLGPIAEDSALQDAFVLLRGAMRKSNVAAIARAVLLRKMRTVLRAHSNGLIATALNFDYEVRSSAKAFDEIPKLKMEGEMLDLAKHIIACVRILFARTPS</sequence>
<evidence type="ECO:0000259" key="2">
    <source>
        <dbReference type="Pfam" id="PF02735"/>
    </source>
</evidence>
<dbReference type="SUPFAM" id="SSF100939">
    <property type="entry name" value="SPOC domain-like"/>
    <property type="match status" value="1"/>
</dbReference>
<dbReference type="GO" id="GO:0006303">
    <property type="term" value="P:double-strand break repair via nonhomologous end joining"/>
    <property type="evidence" value="ECO:0007669"/>
    <property type="project" value="InterPro"/>
</dbReference>
<dbReference type="InterPro" id="IPR009187">
    <property type="entry name" value="Prok_Ku"/>
</dbReference>
<protein>
    <submittedName>
        <fullName evidence="3">Ku-type domain-containing protein</fullName>
    </submittedName>
</protein>